<dbReference type="STRING" id="57577.A0A2K3JLZ4"/>
<accession>A0A2K3JLZ4</accession>
<proteinExistence type="predicted"/>
<dbReference type="EMBL" id="ASHM01070108">
    <property type="protein sequence ID" value="PNX55053.1"/>
    <property type="molecule type" value="Genomic_DNA"/>
</dbReference>
<comment type="caution">
    <text evidence="1">The sequence shown here is derived from an EMBL/GenBank/DDBJ whole genome shotgun (WGS) entry which is preliminary data.</text>
</comment>
<evidence type="ECO:0000313" key="1">
    <source>
        <dbReference type="EMBL" id="PNX55053.1"/>
    </source>
</evidence>
<gene>
    <name evidence="1" type="ORF">L195_g048678</name>
</gene>
<reference evidence="1 2" key="1">
    <citation type="journal article" date="2014" name="Am. J. Bot.">
        <title>Genome assembly and annotation for red clover (Trifolium pratense; Fabaceae).</title>
        <authorList>
            <person name="Istvanek J."/>
            <person name="Jaros M."/>
            <person name="Krenek A."/>
            <person name="Repkova J."/>
        </authorList>
    </citation>
    <scope>NUCLEOTIDE SEQUENCE [LARGE SCALE GENOMIC DNA]</scope>
    <source>
        <strain evidence="2">cv. Tatra</strain>
        <tissue evidence="1">Young leaves</tissue>
    </source>
</reference>
<evidence type="ECO:0000313" key="2">
    <source>
        <dbReference type="Proteomes" id="UP000236291"/>
    </source>
</evidence>
<feature type="non-terminal residue" evidence="1">
    <location>
        <position position="1"/>
    </location>
</feature>
<reference evidence="1 2" key="2">
    <citation type="journal article" date="2017" name="Front. Plant Sci.">
        <title>Gene Classification and Mining of Molecular Markers Useful in Red Clover (Trifolium pratense) Breeding.</title>
        <authorList>
            <person name="Istvanek J."/>
            <person name="Dluhosova J."/>
            <person name="Dluhos P."/>
            <person name="Patkova L."/>
            <person name="Nedelnik J."/>
            <person name="Repkova J."/>
        </authorList>
    </citation>
    <scope>NUCLEOTIDE SEQUENCE [LARGE SCALE GENOMIC DNA]</scope>
    <source>
        <strain evidence="2">cv. Tatra</strain>
        <tissue evidence="1">Young leaves</tissue>
    </source>
</reference>
<dbReference type="AlphaFoldDB" id="A0A2K3JLZ4"/>
<organism evidence="1 2">
    <name type="scientific">Trifolium pratense</name>
    <name type="common">Red clover</name>
    <dbReference type="NCBI Taxonomy" id="57577"/>
    <lineage>
        <taxon>Eukaryota</taxon>
        <taxon>Viridiplantae</taxon>
        <taxon>Streptophyta</taxon>
        <taxon>Embryophyta</taxon>
        <taxon>Tracheophyta</taxon>
        <taxon>Spermatophyta</taxon>
        <taxon>Magnoliopsida</taxon>
        <taxon>eudicotyledons</taxon>
        <taxon>Gunneridae</taxon>
        <taxon>Pentapetalae</taxon>
        <taxon>rosids</taxon>
        <taxon>fabids</taxon>
        <taxon>Fabales</taxon>
        <taxon>Fabaceae</taxon>
        <taxon>Papilionoideae</taxon>
        <taxon>50 kb inversion clade</taxon>
        <taxon>NPAAA clade</taxon>
        <taxon>Hologalegina</taxon>
        <taxon>IRL clade</taxon>
        <taxon>Trifolieae</taxon>
        <taxon>Trifolium</taxon>
    </lineage>
</organism>
<sequence length="37" mass="4105">DVCLSSTRVAVEFYHAARDAILLYEVVVPVKGENIVK</sequence>
<name>A0A2K3JLZ4_TRIPR</name>
<protein>
    <submittedName>
        <fullName evidence="1">Centromere/kinetochore protein zw10-like</fullName>
    </submittedName>
</protein>
<dbReference type="Proteomes" id="UP000236291">
    <property type="component" value="Unassembled WGS sequence"/>
</dbReference>